<dbReference type="Proteomes" id="UP000011550">
    <property type="component" value="Unassembled WGS sequence"/>
</dbReference>
<dbReference type="PATRIC" id="fig|662479.7.peg.2490"/>
<dbReference type="STRING" id="662479.C440_12299"/>
<proteinExistence type="predicted"/>
<dbReference type="AlphaFoldDB" id="M0IBT2"/>
<gene>
    <name evidence="1" type="ORF">C440_12299</name>
</gene>
<evidence type="ECO:0000313" key="2">
    <source>
        <dbReference type="Proteomes" id="UP000011550"/>
    </source>
</evidence>
<dbReference type="OrthoDB" id="303910at2157"/>
<comment type="caution">
    <text evidence="1">The sequence shown here is derived from an EMBL/GenBank/DDBJ whole genome shotgun (WGS) entry which is preliminary data.</text>
</comment>
<protein>
    <submittedName>
        <fullName evidence="1">Uncharacterized protein</fullName>
    </submittedName>
</protein>
<keyword evidence="2" id="KW-1185">Reference proteome</keyword>
<evidence type="ECO:0000313" key="1">
    <source>
        <dbReference type="EMBL" id="ELZ92899.1"/>
    </source>
</evidence>
<sequence>MSKPERPTVGEESEMLYKEYALGVRIVEYTASETGGQRYRFTAPEHEGVEFDDPELATLYADIYFDVNGFIEVGTGERGVPPEVIQAGRDTLAAYFLTQPYADIHWVASFYGKKRARIERYIATVRRRAQEIRDGVEELDDEQLEETLVTESA</sequence>
<name>M0IBT2_9EURY</name>
<dbReference type="RefSeq" id="WP_008320787.1">
    <property type="nucleotide sequence ID" value="NZ_AOLN01000017.1"/>
</dbReference>
<accession>M0IBT2</accession>
<dbReference type="EMBL" id="AOLN01000017">
    <property type="protein sequence ID" value="ELZ92899.1"/>
    <property type="molecule type" value="Genomic_DNA"/>
</dbReference>
<reference evidence="1 2" key="1">
    <citation type="journal article" date="2014" name="PLoS Genet.">
        <title>Phylogenetically driven sequencing of extremely halophilic archaea reveals strategies for static and dynamic osmo-response.</title>
        <authorList>
            <person name="Becker E.A."/>
            <person name="Seitzer P.M."/>
            <person name="Tritt A."/>
            <person name="Larsen D."/>
            <person name="Krusor M."/>
            <person name="Yao A.I."/>
            <person name="Wu D."/>
            <person name="Madern D."/>
            <person name="Eisen J.A."/>
            <person name="Darling A.E."/>
            <person name="Facciotti M.T."/>
        </authorList>
    </citation>
    <scope>NUCLEOTIDE SEQUENCE [LARGE SCALE GENOMIC DNA]</scope>
    <source>
        <strain evidence="1 2">ATCC BAA-1512</strain>
    </source>
</reference>
<organism evidence="1 2">
    <name type="scientific">Haloferax mucosum ATCC BAA-1512</name>
    <dbReference type="NCBI Taxonomy" id="662479"/>
    <lineage>
        <taxon>Archaea</taxon>
        <taxon>Methanobacteriati</taxon>
        <taxon>Methanobacteriota</taxon>
        <taxon>Stenosarchaea group</taxon>
        <taxon>Halobacteria</taxon>
        <taxon>Halobacteriales</taxon>
        <taxon>Haloferacaceae</taxon>
        <taxon>Haloferax</taxon>
    </lineage>
</organism>